<gene>
    <name evidence="1" type="ORF">RPERSI_LOCUS32392</name>
</gene>
<evidence type="ECO:0000313" key="2">
    <source>
        <dbReference type="Proteomes" id="UP000789920"/>
    </source>
</evidence>
<dbReference type="EMBL" id="CAJVQC010134836">
    <property type="protein sequence ID" value="CAG8842595.1"/>
    <property type="molecule type" value="Genomic_DNA"/>
</dbReference>
<sequence>SEVSETKFKWTSLMGPAKKIFLEKFPVSSFIIGQQEKDIEYL</sequence>
<reference evidence="1" key="1">
    <citation type="submission" date="2021-06" db="EMBL/GenBank/DDBJ databases">
        <authorList>
            <person name="Kallberg Y."/>
            <person name="Tangrot J."/>
            <person name="Rosling A."/>
        </authorList>
    </citation>
    <scope>NUCLEOTIDE SEQUENCE</scope>
    <source>
        <strain evidence="1">MA461A</strain>
    </source>
</reference>
<comment type="caution">
    <text evidence="1">The sequence shown here is derived from an EMBL/GenBank/DDBJ whole genome shotgun (WGS) entry which is preliminary data.</text>
</comment>
<proteinExistence type="predicted"/>
<keyword evidence="2" id="KW-1185">Reference proteome</keyword>
<accession>A0ACA9SKL3</accession>
<protein>
    <submittedName>
        <fullName evidence="1">28511_t:CDS:1</fullName>
    </submittedName>
</protein>
<feature type="non-terminal residue" evidence="1">
    <location>
        <position position="1"/>
    </location>
</feature>
<name>A0ACA9SKL3_9GLOM</name>
<dbReference type="Proteomes" id="UP000789920">
    <property type="component" value="Unassembled WGS sequence"/>
</dbReference>
<evidence type="ECO:0000313" key="1">
    <source>
        <dbReference type="EMBL" id="CAG8842595.1"/>
    </source>
</evidence>
<organism evidence="1 2">
    <name type="scientific">Racocetra persica</name>
    <dbReference type="NCBI Taxonomy" id="160502"/>
    <lineage>
        <taxon>Eukaryota</taxon>
        <taxon>Fungi</taxon>
        <taxon>Fungi incertae sedis</taxon>
        <taxon>Mucoromycota</taxon>
        <taxon>Glomeromycotina</taxon>
        <taxon>Glomeromycetes</taxon>
        <taxon>Diversisporales</taxon>
        <taxon>Gigasporaceae</taxon>
        <taxon>Racocetra</taxon>
    </lineage>
</organism>